<evidence type="ECO:0000313" key="1">
    <source>
        <dbReference type="EMBL" id="MPC16340.1"/>
    </source>
</evidence>
<evidence type="ECO:0000313" key="2">
    <source>
        <dbReference type="Proteomes" id="UP000324222"/>
    </source>
</evidence>
<sequence length="117" mass="12959">MNSPSGQDCEHLIVQDGEVWQVEIVMLSPFVAAKLSQFTERKEAVNGGVTWRGGRLLRACRWSRPGGLVISLPAAHAAAPDTLLVCPNSRRGSRSMISTFPYDVLREHDFPRRRSGV</sequence>
<reference evidence="1 2" key="1">
    <citation type="submission" date="2019-05" db="EMBL/GenBank/DDBJ databases">
        <title>Another draft genome of Portunus trituberculatus and its Hox gene families provides insights of decapod evolution.</title>
        <authorList>
            <person name="Jeong J.-H."/>
            <person name="Song I."/>
            <person name="Kim S."/>
            <person name="Choi T."/>
            <person name="Kim D."/>
            <person name="Ryu S."/>
            <person name="Kim W."/>
        </authorList>
    </citation>
    <scope>NUCLEOTIDE SEQUENCE [LARGE SCALE GENOMIC DNA]</scope>
    <source>
        <tissue evidence="1">Muscle</tissue>
    </source>
</reference>
<name>A0A5B7D3U1_PORTR</name>
<dbReference type="EMBL" id="VSRR010000498">
    <property type="protein sequence ID" value="MPC16340.1"/>
    <property type="molecule type" value="Genomic_DNA"/>
</dbReference>
<accession>A0A5B7D3U1</accession>
<gene>
    <name evidence="1" type="ORF">E2C01_009163</name>
</gene>
<protein>
    <submittedName>
        <fullName evidence="1">Uncharacterized protein</fullName>
    </submittedName>
</protein>
<dbReference type="Proteomes" id="UP000324222">
    <property type="component" value="Unassembled WGS sequence"/>
</dbReference>
<comment type="caution">
    <text evidence="1">The sequence shown here is derived from an EMBL/GenBank/DDBJ whole genome shotgun (WGS) entry which is preliminary data.</text>
</comment>
<organism evidence="1 2">
    <name type="scientific">Portunus trituberculatus</name>
    <name type="common">Swimming crab</name>
    <name type="synonym">Neptunus trituberculatus</name>
    <dbReference type="NCBI Taxonomy" id="210409"/>
    <lineage>
        <taxon>Eukaryota</taxon>
        <taxon>Metazoa</taxon>
        <taxon>Ecdysozoa</taxon>
        <taxon>Arthropoda</taxon>
        <taxon>Crustacea</taxon>
        <taxon>Multicrustacea</taxon>
        <taxon>Malacostraca</taxon>
        <taxon>Eumalacostraca</taxon>
        <taxon>Eucarida</taxon>
        <taxon>Decapoda</taxon>
        <taxon>Pleocyemata</taxon>
        <taxon>Brachyura</taxon>
        <taxon>Eubrachyura</taxon>
        <taxon>Portunoidea</taxon>
        <taxon>Portunidae</taxon>
        <taxon>Portuninae</taxon>
        <taxon>Portunus</taxon>
    </lineage>
</organism>
<keyword evidence="2" id="KW-1185">Reference proteome</keyword>
<proteinExistence type="predicted"/>
<dbReference type="AlphaFoldDB" id="A0A5B7D3U1"/>